<name>A0A8S9SRF7_BRACR</name>
<organism evidence="1 2">
    <name type="scientific">Brassica cretica</name>
    <name type="common">Mustard</name>
    <dbReference type="NCBI Taxonomy" id="69181"/>
    <lineage>
        <taxon>Eukaryota</taxon>
        <taxon>Viridiplantae</taxon>
        <taxon>Streptophyta</taxon>
        <taxon>Embryophyta</taxon>
        <taxon>Tracheophyta</taxon>
        <taxon>Spermatophyta</taxon>
        <taxon>Magnoliopsida</taxon>
        <taxon>eudicotyledons</taxon>
        <taxon>Gunneridae</taxon>
        <taxon>Pentapetalae</taxon>
        <taxon>rosids</taxon>
        <taxon>malvids</taxon>
        <taxon>Brassicales</taxon>
        <taxon>Brassicaceae</taxon>
        <taxon>Brassiceae</taxon>
        <taxon>Brassica</taxon>
    </lineage>
</organism>
<evidence type="ECO:0000313" key="2">
    <source>
        <dbReference type="Proteomes" id="UP000712600"/>
    </source>
</evidence>
<dbReference type="Proteomes" id="UP000712600">
    <property type="component" value="Unassembled WGS sequence"/>
</dbReference>
<gene>
    <name evidence="1" type="ORF">F2Q69_00032754</name>
</gene>
<dbReference type="EMBL" id="QGKX02000004">
    <property type="protein sequence ID" value="KAF3602693.1"/>
    <property type="molecule type" value="Genomic_DNA"/>
</dbReference>
<sequence>MKLALRFVAEGLALREAVAKCRDLGLTKIRCDCAQLIKGLTSDHPLAELYGD</sequence>
<proteinExistence type="predicted"/>
<comment type="caution">
    <text evidence="1">The sequence shown here is derived from an EMBL/GenBank/DDBJ whole genome shotgun (WGS) entry which is preliminary data.</text>
</comment>
<evidence type="ECO:0008006" key="3">
    <source>
        <dbReference type="Google" id="ProtNLM"/>
    </source>
</evidence>
<evidence type="ECO:0000313" key="1">
    <source>
        <dbReference type="EMBL" id="KAF3602693.1"/>
    </source>
</evidence>
<protein>
    <recommendedName>
        <fullName evidence="3">RNase H type-1 domain-containing protein</fullName>
    </recommendedName>
</protein>
<dbReference type="AlphaFoldDB" id="A0A8S9SRF7"/>
<accession>A0A8S9SRF7</accession>
<reference evidence="1" key="1">
    <citation type="submission" date="2019-12" db="EMBL/GenBank/DDBJ databases">
        <title>Genome sequencing and annotation of Brassica cretica.</title>
        <authorList>
            <person name="Studholme D.J."/>
            <person name="Sarris P."/>
        </authorList>
    </citation>
    <scope>NUCLEOTIDE SEQUENCE</scope>
    <source>
        <strain evidence="1">PFS-109/04</strain>
        <tissue evidence="1">Leaf</tissue>
    </source>
</reference>